<sequence>MRSVLCSPYYKAFVDSVMFIWNQGPSFLPMQGIGRSVERFDVRTALHTLYQEETWRGGYTIFSPDLNGGQTNSKSRGRVRWLETK</sequence>
<reference evidence="1" key="1">
    <citation type="submission" date="2021-01" db="EMBL/GenBank/DDBJ databases">
        <authorList>
            <consortium name="Genoscope - CEA"/>
            <person name="William W."/>
        </authorList>
    </citation>
    <scope>NUCLEOTIDE SEQUENCE</scope>
</reference>
<dbReference type="Gramene" id="CDX67497">
    <property type="protein sequence ID" value="CDX67497"/>
    <property type="gene ID" value="GSBRNA2T00098611001"/>
</dbReference>
<organism evidence="1">
    <name type="scientific">Brassica napus</name>
    <name type="common">Rape</name>
    <dbReference type="NCBI Taxonomy" id="3708"/>
    <lineage>
        <taxon>Eukaryota</taxon>
        <taxon>Viridiplantae</taxon>
        <taxon>Streptophyta</taxon>
        <taxon>Embryophyta</taxon>
        <taxon>Tracheophyta</taxon>
        <taxon>Spermatophyta</taxon>
        <taxon>Magnoliopsida</taxon>
        <taxon>eudicotyledons</taxon>
        <taxon>Gunneridae</taxon>
        <taxon>Pentapetalae</taxon>
        <taxon>rosids</taxon>
        <taxon>malvids</taxon>
        <taxon>Brassicales</taxon>
        <taxon>Brassicaceae</taxon>
        <taxon>Brassiceae</taxon>
        <taxon>Brassica</taxon>
    </lineage>
</organism>
<gene>
    <name evidence="1" type="ORF">DARMORV10_A07P20790.1</name>
</gene>
<dbReference type="EMBL" id="HG994361">
    <property type="protein sequence ID" value="CAF2167590.1"/>
    <property type="molecule type" value="Genomic_DNA"/>
</dbReference>
<dbReference type="AlphaFoldDB" id="A0A816YXI6"/>
<name>A0A816YXI6_BRANA</name>
<dbReference type="Proteomes" id="UP001295469">
    <property type="component" value="Chromosome A07"/>
</dbReference>
<evidence type="ECO:0000313" key="1">
    <source>
        <dbReference type="EMBL" id="CAF2167590.1"/>
    </source>
</evidence>
<proteinExistence type="predicted"/>
<protein>
    <submittedName>
        <fullName evidence="1">(rape) hypothetical protein</fullName>
    </submittedName>
</protein>
<accession>A0A816YXI6</accession>